<protein>
    <submittedName>
        <fullName evidence="5">Family 10 glycosylhydrolase</fullName>
    </submittedName>
</protein>
<proteinExistence type="predicted"/>
<evidence type="ECO:0000256" key="2">
    <source>
        <dbReference type="SAM" id="MobiDB-lite"/>
    </source>
</evidence>
<evidence type="ECO:0000259" key="4">
    <source>
        <dbReference type="Pfam" id="PF02638"/>
    </source>
</evidence>
<comment type="caution">
    <text evidence="5">The sequence shown here is derived from an EMBL/GenBank/DDBJ whole genome shotgun (WGS) entry which is preliminary data.</text>
</comment>
<evidence type="ECO:0000256" key="3">
    <source>
        <dbReference type="SAM" id="SignalP"/>
    </source>
</evidence>
<feature type="signal peptide" evidence="3">
    <location>
        <begin position="1"/>
        <end position="21"/>
    </location>
</feature>
<feature type="domain" description="Glycosyl hydrolase-like 10" evidence="4">
    <location>
        <begin position="322"/>
        <end position="503"/>
    </location>
</feature>
<evidence type="ECO:0000256" key="1">
    <source>
        <dbReference type="ARBA" id="ARBA00022729"/>
    </source>
</evidence>
<feature type="compositionally biased region" description="Basic residues" evidence="2">
    <location>
        <begin position="189"/>
        <end position="200"/>
    </location>
</feature>
<keyword evidence="6" id="KW-1185">Reference proteome</keyword>
<dbReference type="GO" id="GO:0016787">
    <property type="term" value="F:hydrolase activity"/>
    <property type="evidence" value="ECO:0007669"/>
    <property type="project" value="UniProtKB-KW"/>
</dbReference>
<dbReference type="InterPro" id="IPR052177">
    <property type="entry name" value="Divisome_Glycosyl_Hydrolase"/>
</dbReference>
<dbReference type="Proteomes" id="UP000460257">
    <property type="component" value="Unassembled WGS sequence"/>
</dbReference>
<organism evidence="5 6">
    <name type="scientific">Candidatus Weimeria bifida</name>
    <dbReference type="NCBI Taxonomy" id="2599074"/>
    <lineage>
        <taxon>Bacteria</taxon>
        <taxon>Bacillati</taxon>
        <taxon>Bacillota</taxon>
        <taxon>Clostridia</taxon>
        <taxon>Lachnospirales</taxon>
        <taxon>Lachnospiraceae</taxon>
        <taxon>Candidatus Weimeria</taxon>
    </lineage>
</organism>
<evidence type="ECO:0000313" key="5">
    <source>
        <dbReference type="EMBL" id="MQN02357.1"/>
    </source>
</evidence>
<dbReference type="SUPFAM" id="SSF51445">
    <property type="entry name" value="(Trans)glycosidases"/>
    <property type="match status" value="1"/>
</dbReference>
<dbReference type="AlphaFoldDB" id="A0A6N7J155"/>
<gene>
    <name evidence="5" type="ORF">FRC54_10860</name>
</gene>
<feature type="compositionally biased region" description="Polar residues" evidence="2">
    <location>
        <begin position="146"/>
        <end position="158"/>
    </location>
</feature>
<name>A0A6N7J155_9FIRM</name>
<sequence length="555" mass="61984">MFKKIKAKTIAVIMAFAIVFAGVPALTIAEPCNTVSQAEAAQAKTTRKNSSRKKSSKKKSSKKKSAKKKSSKKKSSKKKSAKKKSSKKKSSMKKKSTSKKSSKKSAKKTSSRIKSAKKTTQKKSAKKKATAKNTTTTQTTSRNSAQKKNTQNNSSSRKGASGEAKTFQNNTSDVKPADNIKSKTVPKSTSKKTTKAKKTSKKKYTEVRGLWVSVYDYPSLGLKTDSKATFKKNADKLLKKMQSYKLNTLYMQVRAYDDAAWKSKTFHAMKYISPKATKLGYKNASKKAASTLKFDPMQVMIKEAHAKKIKIVAWMNPYRCSTGSNDYYLDPANGKSQSRVVNAVKEVMTYNVDGIVFDDYFYTAVLGYKNTSGIITRSAFSADHWLKASKKRQNVNNLIKKVYKAVKASNKKATFGIAPQGNLENDRALGADIDTWLSKNGYIDYLMPQIYWSNNWGSSHTKMFSNRLKQFRKSSLNKNGRMKYVALALYRSGEKPNQSSKWTDYGWSKSKSNIASQYKELKKAGCEGFSLFSAQFLNKSAGKAEMKNLKKVLSK</sequence>
<dbReference type="PANTHER" id="PTHR43405:SF1">
    <property type="entry name" value="GLYCOSYL HYDROLASE DIGH"/>
    <property type="match status" value="1"/>
</dbReference>
<dbReference type="PANTHER" id="PTHR43405">
    <property type="entry name" value="GLYCOSYL HYDROLASE DIGH"/>
    <property type="match status" value="1"/>
</dbReference>
<reference evidence="5" key="1">
    <citation type="journal article" date="2020" name="Appl. Environ. Microbiol.">
        <title>Medium-Chain Fatty Acid Synthesis by 'Candidatus Weimeria bifida' gen. nov., sp. nov., and 'Candidatus Pseudoramibacter fermentans' sp. nov.</title>
        <authorList>
            <person name="Scarborough M.J."/>
            <person name="Myers K.S."/>
            <person name="Donohue T.J."/>
            <person name="Noguera D.R."/>
        </authorList>
    </citation>
    <scope>NUCLEOTIDE SEQUENCE</scope>
    <source>
        <strain evidence="5">LCO1.1</strain>
    </source>
</reference>
<feature type="compositionally biased region" description="Low complexity" evidence="2">
    <location>
        <begin position="131"/>
        <end position="144"/>
    </location>
</feature>
<feature type="compositionally biased region" description="Basic residues" evidence="2">
    <location>
        <begin position="45"/>
        <end position="130"/>
    </location>
</feature>
<feature type="chain" id="PRO_5039334157" evidence="3">
    <location>
        <begin position="22"/>
        <end position="555"/>
    </location>
</feature>
<dbReference type="InterPro" id="IPR003790">
    <property type="entry name" value="GHL10"/>
</dbReference>
<keyword evidence="1 3" id="KW-0732">Signal</keyword>
<dbReference type="EMBL" id="VOGC01000010">
    <property type="protein sequence ID" value="MQN02357.1"/>
    <property type="molecule type" value="Genomic_DNA"/>
</dbReference>
<dbReference type="InterPro" id="IPR017853">
    <property type="entry name" value="GH"/>
</dbReference>
<dbReference type="Gene3D" id="3.20.20.80">
    <property type="entry name" value="Glycosidases"/>
    <property type="match status" value="1"/>
</dbReference>
<accession>A0A6N7J155</accession>
<evidence type="ECO:0000313" key="6">
    <source>
        <dbReference type="Proteomes" id="UP000460257"/>
    </source>
</evidence>
<dbReference type="Pfam" id="PF02638">
    <property type="entry name" value="GHL10"/>
    <property type="match status" value="1"/>
</dbReference>
<feature type="region of interest" description="Disordered" evidence="2">
    <location>
        <begin position="38"/>
        <end position="200"/>
    </location>
</feature>